<feature type="domain" description="HTH araC/xylS-type" evidence="4">
    <location>
        <begin position="195"/>
        <end position="292"/>
    </location>
</feature>
<dbReference type="InterPro" id="IPR018062">
    <property type="entry name" value="HTH_AraC-typ_CS"/>
</dbReference>
<dbReference type="PROSITE" id="PS00041">
    <property type="entry name" value="HTH_ARAC_FAMILY_1"/>
    <property type="match status" value="1"/>
</dbReference>
<evidence type="ECO:0000256" key="3">
    <source>
        <dbReference type="ARBA" id="ARBA00023163"/>
    </source>
</evidence>
<keyword evidence="2" id="KW-0238">DNA-binding</keyword>
<dbReference type="PRINTS" id="PR00032">
    <property type="entry name" value="HTHARAC"/>
</dbReference>
<dbReference type="InterPro" id="IPR020449">
    <property type="entry name" value="Tscrpt_reg_AraC-type_HTH"/>
</dbReference>
<dbReference type="Proteomes" id="UP000017837">
    <property type="component" value="Unassembled WGS sequence"/>
</dbReference>
<dbReference type="eggNOG" id="COG2207">
    <property type="taxonomic scope" value="Bacteria"/>
</dbReference>
<reference evidence="5 6" key="1">
    <citation type="journal article" date="2014" name="Nature">
        <title>Sequential evolution of bacterial morphology by co-option of a developmental regulator.</title>
        <authorList>
            <person name="Jiang C."/>
            <person name="Brown P.J."/>
            <person name="Ducret A."/>
            <person name="Brun Y.V."/>
        </authorList>
    </citation>
    <scope>NUCLEOTIDE SEQUENCE [LARGE SCALE GENOMIC DNA]</scope>
    <source>
        <strain evidence="5 6">DSM 16100</strain>
    </source>
</reference>
<dbReference type="Pfam" id="PF12833">
    <property type="entry name" value="HTH_18"/>
    <property type="match status" value="1"/>
</dbReference>
<dbReference type="InterPro" id="IPR018060">
    <property type="entry name" value="HTH_AraC"/>
</dbReference>
<evidence type="ECO:0000259" key="4">
    <source>
        <dbReference type="PROSITE" id="PS01124"/>
    </source>
</evidence>
<evidence type="ECO:0000313" key="6">
    <source>
        <dbReference type="Proteomes" id="UP000017837"/>
    </source>
</evidence>
<keyword evidence="3" id="KW-0804">Transcription</keyword>
<dbReference type="EMBL" id="AWGB01000024">
    <property type="protein sequence ID" value="ESQ90449.1"/>
    <property type="molecule type" value="Genomic_DNA"/>
</dbReference>
<dbReference type="GO" id="GO:0005829">
    <property type="term" value="C:cytosol"/>
    <property type="evidence" value="ECO:0007669"/>
    <property type="project" value="TreeGrafter"/>
</dbReference>
<evidence type="ECO:0000313" key="5">
    <source>
        <dbReference type="EMBL" id="ESQ90449.1"/>
    </source>
</evidence>
<dbReference type="Gene3D" id="1.10.10.60">
    <property type="entry name" value="Homeodomain-like"/>
    <property type="match status" value="1"/>
</dbReference>
<gene>
    <name evidence="5" type="ORF">ABENE_12735</name>
</gene>
<dbReference type="InterPro" id="IPR054015">
    <property type="entry name" value="ExsA-like_N"/>
</dbReference>
<dbReference type="GO" id="GO:0000976">
    <property type="term" value="F:transcription cis-regulatory region binding"/>
    <property type="evidence" value="ECO:0007669"/>
    <property type="project" value="TreeGrafter"/>
</dbReference>
<keyword evidence="6" id="KW-1185">Reference proteome</keyword>
<dbReference type="SMART" id="SM00342">
    <property type="entry name" value="HTH_ARAC"/>
    <property type="match status" value="1"/>
</dbReference>
<dbReference type="AlphaFoldDB" id="V4PSV2"/>
<comment type="caution">
    <text evidence="5">The sequence shown here is derived from an EMBL/GenBank/DDBJ whole genome shotgun (WGS) entry which is preliminary data.</text>
</comment>
<dbReference type="PATRIC" id="fig|1121022.4.peg.2585"/>
<proteinExistence type="predicted"/>
<evidence type="ECO:0000256" key="2">
    <source>
        <dbReference type="ARBA" id="ARBA00023125"/>
    </source>
</evidence>
<dbReference type="STRING" id="1121022.GCA_000376105_00911"/>
<dbReference type="Pfam" id="PF22200">
    <property type="entry name" value="ExsA_N"/>
    <property type="match status" value="1"/>
</dbReference>
<sequence length="294" mass="32860">MALTSAYFVLICANGDLMDTSLLTSIRSADYERRIDMRPDIGATASVQQRSRLRFAHLSVSQPSIIVIVKGEKTLQHQAMTTAVEAGQAIVLDHGTYDIINRPAADGLYEAFWLAWDHSHITAFATRTPTIKPACPQHLLHIEPDFYAALLNARQGLMRDDIPAAIARHRMEEVLWWLCEKGIAFEARTTPSLITRLGHLLAGQPDHDWTLSEVADRLAIGQATLRRRLAADGKTFSDILIDTRMSLALTLLQCTDQPINRIALDVGYESASRFAVRFRKRFGFAPSEVRGHSR</sequence>
<dbReference type="InterPro" id="IPR009057">
    <property type="entry name" value="Homeodomain-like_sf"/>
</dbReference>
<keyword evidence="1" id="KW-0805">Transcription regulation</keyword>
<name>V4PSV2_9CAUL</name>
<protein>
    <recommendedName>
        <fullName evidence="4">HTH araC/xylS-type domain-containing protein</fullName>
    </recommendedName>
</protein>
<organism evidence="5 6">
    <name type="scientific">Asticcacaulis benevestitus DSM 16100 = ATCC BAA-896</name>
    <dbReference type="NCBI Taxonomy" id="1121022"/>
    <lineage>
        <taxon>Bacteria</taxon>
        <taxon>Pseudomonadati</taxon>
        <taxon>Pseudomonadota</taxon>
        <taxon>Alphaproteobacteria</taxon>
        <taxon>Caulobacterales</taxon>
        <taxon>Caulobacteraceae</taxon>
        <taxon>Asticcacaulis</taxon>
    </lineage>
</organism>
<evidence type="ECO:0000256" key="1">
    <source>
        <dbReference type="ARBA" id="ARBA00023015"/>
    </source>
</evidence>
<dbReference type="PROSITE" id="PS01124">
    <property type="entry name" value="HTH_ARAC_FAMILY_2"/>
    <property type="match status" value="1"/>
</dbReference>
<dbReference type="PANTHER" id="PTHR47894:SF4">
    <property type="entry name" value="HTH-TYPE TRANSCRIPTIONAL REGULATOR GADX"/>
    <property type="match status" value="1"/>
</dbReference>
<dbReference type="SUPFAM" id="SSF46689">
    <property type="entry name" value="Homeodomain-like"/>
    <property type="match status" value="1"/>
</dbReference>
<dbReference type="PANTHER" id="PTHR47894">
    <property type="entry name" value="HTH-TYPE TRANSCRIPTIONAL REGULATOR GADX"/>
    <property type="match status" value="1"/>
</dbReference>
<dbReference type="GO" id="GO:0003700">
    <property type="term" value="F:DNA-binding transcription factor activity"/>
    <property type="evidence" value="ECO:0007669"/>
    <property type="project" value="InterPro"/>
</dbReference>
<accession>V4PSV2</accession>